<evidence type="ECO:0000313" key="3">
    <source>
        <dbReference type="Proteomes" id="UP001231189"/>
    </source>
</evidence>
<name>A0AAD8R1R0_LOLMU</name>
<reference evidence="2" key="1">
    <citation type="submission" date="2023-07" db="EMBL/GenBank/DDBJ databases">
        <title>A chromosome-level genome assembly of Lolium multiflorum.</title>
        <authorList>
            <person name="Chen Y."/>
            <person name="Copetti D."/>
            <person name="Kolliker R."/>
            <person name="Studer B."/>
        </authorList>
    </citation>
    <scope>NUCLEOTIDE SEQUENCE</scope>
    <source>
        <strain evidence="2">02402/16</strain>
        <tissue evidence="2">Leaf</tissue>
    </source>
</reference>
<dbReference type="Gene3D" id="1.20.1280.50">
    <property type="match status" value="1"/>
</dbReference>
<dbReference type="PROSITE" id="PS50181">
    <property type="entry name" value="FBOX"/>
    <property type="match status" value="1"/>
</dbReference>
<evidence type="ECO:0000313" key="2">
    <source>
        <dbReference type="EMBL" id="KAK1612766.1"/>
    </source>
</evidence>
<dbReference type="SUPFAM" id="SSF81383">
    <property type="entry name" value="F-box domain"/>
    <property type="match status" value="1"/>
</dbReference>
<dbReference type="NCBIfam" id="TIGR01640">
    <property type="entry name" value="F_box_assoc_1"/>
    <property type="match status" value="1"/>
</dbReference>
<proteinExistence type="predicted"/>
<dbReference type="InterPro" id="IPR017451">
    <property type="entry name" value="F-box-assoc_interact_dom"/>
</dbReference>
<accession>A0AAD8R1R0</accession>
<comment type="caution">
    <text evidence="2">The sequence shown here is derived from an EMBL/GenBank/DDBJ whole genome shotgun (WGS) entry which is preliminary data.</text>
</comment>
<dbReference type="Pfam" id="PF00646">
    <property type="entry name" value="F-box"/>
    <property type="match status" value="1"/>
</dbReference>
<dbReference type="InterPro" id="IPR036047">
    <property type="entry name" value="F-box-like_dom_sf"/>
</dbReference>
<dbReference type="EMBL" id="JAUUTY010000007">
    <property type="protein sequence ID" value="KAK1612766.1"/>
    <property type="molecule type" value="Genomic_DNA"/>
</dbReference>
<dbReference type="PANTHER" id="PTHR31111">
    <property type="entry name" value="BNAA05G37150D PROTEIN-RELATED"/>
    <property type="match status" value="1"/>
</dbReference>
<dbReference type="PANTHER" id="PTHR31111:SF136">
    <property type="entry name" value="F-BOX ASSOCIATED DOMAIN-CONTAINING PROTEIN"/>
    <property type="match status" value="1"/>
</dbReference>
<organism evidence="2 3">
    <name type="scientific">Lolium multiflorum</name>
    <name type="common">Italian ryegrass</name>
    <name type="synonym">Lolium perenne subsp. multiflorum</name>
    <dbReference type="NCBI Taxonomy" id="4521"/>
    <lineage>
        <taxon>Eukaryota</taxon>
        <taxon>Viridiplantae</taxon>
        <taxon>Streptophyta</taxon>
        <taxon>Embryophyta</taxon>
        <taxon>Tracheophyta</taxon>
        <taxon>Spermatophyta</taxon>
        <taxon>Magnoliopsida</taxon>
        <taxon>Liliopsida</taxon>
        <taxon>Poales</taxon>
        <taxon>Poaceae</taxon>
        <taxon>BOP clade</taxon>
        <taxon>Pooideae</taxon>
        <taxon>Poodae</taxon>
        <taxon>Poeae</taxon>
        <taxon>Poeae Chloroplast Group 2 (Poeae type)</taxon>
        <taxon>Loliodinae</taxon>
        <taxon>Loliinae</taxon>
        <taxon>Lolium</taxon>
    </lineage>
</organism>
<dbReference type="Gene3D" id="2.120.10.80">
    <property type="entry name" value="Kelch-type beta propeller"/>
    <property type="match status" value="1"/>
</dbReference>
<dbReference type="Pfam" id="PF08268">
    <property type="entry name" value="FBA_3"/>
    <property type="match status" value="1"/>
</dbReference>
<keyword evidence="3" id="KW-1185">Reference proteome</keyword>
<gene>
    <name evidence="2" type="ORF">QYE76_036439</name>
</gene>
<protein>
    <recommendedName>
        <fullName evidence="1">F-box domain-containing protein</fullName>
    </recommendedName>
</protein>
<evidence type="ECO:0000259" key="1">
    <source>
        <dbReference type="PROSITE" id="PS50181"/>
    </source>
</evidence>
<dbReference type="AlphaFoldDB" id="A0AAD8R1R0"/>
<dbReference type="InterPro" id="IPR001810">
    <property type="entry name" value="F-box_dom"/>
</dbReference>
<dbReference type="SUPFAM" id="SSF75011">
    <property type="entry name" value="3-carboxy-cis,cis-mucoante lactonizing enzyme"/>
    <property type="match status" value="1"/>
</dbReference>
<sequence>MLAVPSYSPGRRRSPCDAPLATKVQGDTSILLPRDIISEVLSRLPVKSLCRFRCASRRWCKLISNPVFVSKHRHRTQQLIVASALRESSVRLFDMEGNLVRVIPGVGSFLKSISSRADELVCLMQGMGDAKVIDLATGEVLVTYSLGRVLGFGRAVPSGLYKLLYFRFGKYEIFTVGDNVGWRKKGRIASEIACYSDTITIDGVVYLFLQHNLNMILRYDLESEGWQKRIKGPPSLVPEKRYMKISLSELGGSLCVGTIETDPRETCSGWELWLLDDPVNSIWVKAYSISSCANYALTPLKVLHDGKKLLLYGFHGRGPQLLIYDPDDGTCTEVAKMPADHTWTISLCTLHLERLVSRSGGPS</sequence>
<dbReference type="Proteomes" id="UP001231189">
    <property type="component" value="Unassembled WGS sequence"/>
</dbReference>
<dbReference type="InterPro" id="IPR013187">
    <property type="entry name" value="F-box-assoc_dom_typ3"/>
</dbReference>
<feature type="domain" description="F-box" evidence="1">
    <location>
        <begin position="26"/>
        <end position="72"/>
    </location>
</feature>
<dbReference type="InterPro" id="IPR015915">
    <property type="entry name" value="Kelch-typ_b-propeller"/>
</dbReference>
<dbReference type="SMART" id="SM00256">
    <property type="entry name" value="FBOX"/>
    <property type="match status" value="1"/>
</dbReference>
<dbReference type="CDD" id="cd22157">
    <property type="entry name" value="F-box_AtFBW1-like"/>
    <property type="match status" value="1"/>
</dbReference>